<name>A0A0F9U6G8_9ZZZZ</name>
<proteinExistence type="predicted"/>
<dbReference type="Gene3D" id="1.20.1330.10">
    <property type="entry name" value="f41 fragment of flagellin, N-terminal domain"/>
    <property type="match status" value="2"/>
</dbReference>
<evidence type="ECO:0000259" key="3">
    <source>
        <dbReference type="Pfam" id="PF00700"/>
    </source>
</evidence>
<accession>A0A0F9U6G8</accession>
<dbReference type="InterPro" id="IPR001029">
    <property type="entry name" value="Flagellin_N"/>
</dbReference>
<protein>
    <recommendedName>
        <fullName evidence="5">Flagellin</fullName>
    </recommendedName>
</protein>
<sequence length="434" mass="44457">MKGDCAIKGNGMTSINTNVAAMTALQTLQQTNMAMDNTQNRISTGLRVAEAKDNAAYWSIATGMRSDNQAMSAVSDSLGIGAATVDTAYTGLAAAKDVLNEIKAKLTTATSDGVDRSKVQSEITALQEQLKTISDSASFSGQNWLSNTAATTQKEIVSSLSRDASGKLAVGSIKVDIVSIRLFAANAGILDKTIDIDQFAAATGTSTVETTAVAFGADNKISFSISQNGAAGRAVEITQATLTAAGLASFTIKSDNDLAAVYKQALKDAGIQGIDVTITAGALSFNSLESFTVSAATASGTTPPAVADLGLAAVDTNAAATGTFSTAVDAIDISVAGVTSGQVQAYIRVVDEALSQVTTAASSLGAVQNRVEMQTNFVSKLMDTISKGVGALVDADMTEESTRLKALQTQQQLGVQALSIANTSTQAILQLFQG</sequence>
<comment type="caution">
    <text evidence="4">The sequence shown here is derived from an EMBL/GenBank/DDBJ whole genome shotgun (WGS) entry which is preliminary data.</text>
</comment>
<evidence type="ECO:0000313" key="4">
    <source>
        <dbReference type="EMBL" id="KKN87224.1"/>
    </source>
</evidence>
<dbReference type="InterPro" id="IPR001492">
    <property type="entry name" value="Flagellin"/>
</dbReference>
<feature type="domain" description="Flagellin C-terminal" evidence="3">
    <location>
        <begin position="348"/>
        <end position="432"/>
    </location>
</feature>
<dbReference type="EMBL" id="LAZR01000140">
    <property type="protein sequence ID" value="KKN87224.1"/>
    <property type="molecule type" value="Genomic_DNA"/>
</dbReference>
<evidence type="ECO:0000259" key="2">
    <source>
        <dbReference type="Pfam" id="PF00669"/>
    </source>
</evidence>
<evidence type="ECO:0008006" key="5">
    <source>
        <dbReference type="Google" id="ProtNLM"/>
    </source>
</evidence>
<dbReference type="PANTHER" id="PTHR42792">
    <property type="entry name" value="FLAGELLIN"/>
    <property type="match status" value="1"/>
</dbReference>
<dbReference type="PRINTS" id="PR00207">
    <property type="entry name" value="FLAGELLIN"/>
</dbReference>
<evidence type="ECO:0000256" key="1">
    <source>
        <dbReference type="ARBA" id="ARBA00023143"/>
    </source>
</evidence>
<organism evidence="4">
    <name type="scientific">marine sediment metagenome</name>
    <dbReference type="NCBI Taxonomy" id="412755"/>
    <lineage>
        <taxon>unclassified sequences</taxon>
        <taxon>metagenomes</taxon>
        <taxon>ecological metagenomes</taxon>
    </lineage>
</organism>
<dbReference type="GO" id="GO:0009288">
    <property type="term" value="C:bacterial-type flagellum"/>
    <property type="evidence" value="ECO:0007669"/>
    <property type="project" value="InterPro"/>
</dbReference>
<feature type="domain" description="Flagellin N-terminal" evidence="2">
    <location>
        <begin position="15"/>
        <end position="148"/>
    </location>
</feature>
<gene>
    <name evidence="4" type="ORF">LCGC14_0260700</name>
</gene>
<dbReference type="Pfam" id="PF00700">
    <property type="entry name" value="Flagellin_C"/>
    <property type="match status" value="1"/>
</dbReference>
<dbReference type="InterPro" id="IPR046358">
    <property type="entry name" value="Flagellin_C"/>
</dbReference>
<dbReference type="SUPFAM" id="SSF64518">
    <property type="entry name" value="Phase 1 flagellin"/>
    <property type="match status" value="1"/>
</dbReference>
<keyword evidence="1" id="KW-0975">Bacterial flagellum</keyword>
<dbReference type="AlphaFoldDB" id="A0A0F9U6G8"/>
<dbReference type="PANTHER" id="PTHR42792:SF2">
    <property type="entry name" value="FLAGELLIN"/>
    <property type="match status" value="1"/>
</dbReference>
<dbReference type="Pfam" id="PF00669">
    <property type="entry name" value="Flagellin_N"/>
    <property type="match status" value="1"/>
</dbReference>
<reference evidence="4" key="1">
    <citation type="journal article" date="2015" name="Nature">
        <title>Complex archaea that bridge the gap between prokaryotes and eukaryotes.</title>
        <authorList>
            <person name="Spang A."/>
            <person name="Saw J.H."/>
            <person name="Jorgensen S.L."/>
            <person name="Zaremba-Niedzwiedzka K."/>
            <person name="Martijn J."/>
            <person name="Lind A.E."/>
            <person name="van Eijk R."/>
            <person name="Schleper C."/>
            <person name="Guy L."/>
            <person name="Ettema T.J."/>
        </authorList>
    </citation>
    <scope>NUCLEOTIDE SEQUENCE</scope>
</reference>
<dbReference type="GO" id="GO:0005198">
    <property type="term" value="F:structural molecule activity"/>
    <property type="evidence" value="ECO:0007669"/>
    <property type="project" value="InterPro"/>
</dbReference>